<evidence type="ECO:0000259" key="3">
    <source>
        <dbReference type="Pfam" id="PF02525"/>
    </source>
</evidence>
<comment type="similarity">
    <text evidence="1">Belongs to the NAD(P)H dehydrogenase (quinone) family.</text>
</comment>
<evidence type="ECO:0000256" key="1">
    <source>
        <dbReference type="ARBA" id="ARBA00006252"/>
    </source>
</evidence>
<dbReference type="GO" id="GO:0003955">
    <property type="term" value="F:NAD(P)H dehydrogenase (quinone) activity"/>
    <property type="evidence" value="ECO:0007669"/>
    <property type="project" value="UniProtKB-EC"/>
</dbReference>
<proteinExistence type="inferred from homology"/>
<dbReference type="AlphaFoldDB" id="A0A7Y9PF69"/>
<reference evidence="4 5" key="1">
    <citation type="submission" date="2020-07" db="EMBL/GenBank/DDBJ databases">
        <title>Genomic Encyclopedia of Type Strains, Phase IV (KMG-V): Genome sequencing to study the core and pangenomes of soil and plant-associated prokaryotes.</title>
        <authorList>
            <person name="Whitman W."/>
        </authorList>
    </citation>
    <scope>NUCLEOTIDE SEQUENCE [LARGE SCALE GENOMIC DNA]</scope>
    <source>
        <strain evidence="4 5">X4EP2</strain>
    </source>
</reference>
<dbReference type="InterPro" id="IPR029039">
    <property type="entry name" value="Flavoprotein-like_sf"/>
</dbReference>
<dbReference type="InterPro" id="IPR003680">
    <property type="entry name" value="Flavodoxin_fold"/>
</dbReference>
<protein>
    <submittedName>
        <fullName evidence="4">NAD(P)H dehydrogenase (Quinone)</fullName>
        <ecNumber evidence="4">1.6.5.2</ecNumber>
    </submittedName>
</protein>
<dbReference type="PANTHER" id="PTHR10204:SF34">
    <property type="entry name" value="NAD(P)H DEHYDROGENASE [QUINONE] 1 ISOFORM 1"/>
    <property type="match status" value="1"/>
</dbReference>
<comment type="caution">
    <text evidence="4">The sequence shown here is derived from an EMBL/GenBank/DDBJ whole genome shotgun (WGS) entry which is preliminary data.</text>
</comment>
<feature type="domain" description="Flavodoxin-like fold" evidence="3">
    <location>
        <begin position="1"/>
        <end position="208"/>
    </location>
</feature>
<dbReference type="Proteomes" id="UP000589520">
    <property type="component" value="Unassembled WGS sequence"/>
</dbReference>
<dbReference type="Pfam" id="PF02525">
    <property type="entry name" value="Flavodoxin_2"/>
    <property type="match status" value="1"/>
</dbReference>
<sequence length="236" mass="26633">MNVLIVAAIQEPKNFNAAMLAVAREALTAQGHSVQISDLYDMGFDPVSDRRNFLTSKDPSYLKQQVEEVYAFEQNGFESFLQGEMDKLLWCDLLIFQFPLWWFGLPAILKGWVDRVFAMGVAYGYGRHYDKGVFKGKRAMVVTTTGGPEVSYLPGGAYGEMDVILFPIQHGIFAFCGFDVLAPFVAWSPAHGSTEDRNQTLDRYRERLHLLDGEQPLTFERFKAAPRISENTNALT</sequence>
<accession>A0A7Y9PF69</accession>
<dbReference type="InterPro" id="IPR051545">
    <property type="entry name" value="NAD(P)H_dehydrogenase_qn"/>
</dbReference>
<evidence type="ECO:0000313" key="4">
    <source>
        <dbReference type="EMBL" id="NYF78570.1"/>
    </source>
</evidence>
<dbReference type="Gene3D" id="3.40.50.360">
    <property type="match status" value="1"/>
</dbReference>
<gene>
    <name evidence="4" type="ORF">HDF17_000857</name>
</gene>
<keyword evidence="2 4" id="KW-0560">Oxidoreductase</keyword>
<dbReference type="GO" id="GO:0005829">
    <property type="term" value="C:cytosol"/>
    <property type="evidence" value="ECO:0007669"/>
    <property type="project" value="TreeGrafter"/>
</dbReference>
<dbReference type="EMBL" id="JACCCW010000001">
    <property type="protein sequence ID" value="NYF78570.1"/>
    <property type="molecule type" value="Genomic_DNA"/>
</dbReference>
<evidence type="ECO:0000256" key="2">
    <source>
        <dbReference type="ARBA" id="ARBA00023002"/>
    </source>
</evidence>
<dbReference type="PANTHER" id="PTHR10204">
    <property type="entry name" value="NAD P H OXIDOREDUCTASE-RELATED"/>
    <property type="match status" value="1"/>
</dbReference>
<dbReference type="EC" id="1.6.5.2" evidence="4"/>
<name>A0A7Y9PF69_9BACT</name>
<keyword evidence="5" id="KW-1185">Reference proteome</keyword>
<dbReference type="SUPFAM" id="SSF52218">
    <property type="entry name" value="Flavoproteins"/>
    <property type="match status" value="1"/>
</dbReference>
<evidence type="ECO:0000313" key="5">
    <source>
        <dbReference type="Proteomes" id="UP000589520"/>
    </source>
</evidence>
<organism evidence="4 5">
    <name type="scientific">Granulicella arctica</name>
    <dbReference type="NCBI Taxonomy" id="940613"/>
    <lineage>
        <taxon>Bacteria</taxon>
        <taxon>Pseudomonadati</taxon>
        <taxon>Acidobacteriota</taxon>
        <taxon>Terriglobia</taxon>
        <taxon>Terriglobales</taxon>
        <taxon>Acidobacteriaceae</taxon>
        <taxon>Granulicella</taxon>
    </lineage>
</organism>
<dbReference type="RefSeq" id="WP_179488082.1">
    <property type="nucleotide sequence ID" value="NZ_JACCCW010000001.1"/>
</dbReference>